<keyword evidence="3" id="KW-0813">Transport</keyword>
<evidence type="ECO:0000313" key="13">
    <source>
        <dbReference type="EMBL" id="PSW16299.1"/>
    </source>
</evidence>
<evidence type="ECO:0000256" key="3">
    <source>
        <dbReference type="ARBA" id="ARBA00022448"/>
    </source>
</evidence>
<feature type="domain" description="OmpA-like" evidence="12">
    <location>
        <begin position="206"/>
        <end position="324"/>
    </location>
</feature>
<dbReference type="PANTHER" id="PTHR30329:SF21">
    <property type="entry name" value="LIPOPROTEIN YIAD-RELATED"/>
    <property type="match status" value="1"/>
</dbReference>
<evidence type="ECO:0000256" key="8">
    <source>
        <dbReference type="ARBA" id="ARBA00023136"/>
    </source>
</evidence>
<dbReference type="CDD" id="cd07185">
    <property type="entry name" value="OmpA_C-like"/>
    <property type="match status" value="1"/>
</dbReference>
<dbReference type="GO" id="GO:0046930">
    <property type="term" value="C:pore complex"/>
    <property type="evidence" value="ECO:0007669"/>
    <property type="project" value="UniProtKB-KW"/>
</dbReference>
<keyword evidence="5" id="KW-0812">Transmembrane</keyword>
<organism evidence="13 14">
    <name type="scientific">Photobacterium rosenbergii</name>
    <dbReference type="NCBI Taxonomy" id="294936"/>
    <lineage>
        <taxon>Bacteria</taxon>
        <taxon>Pseudomonadati</taxon>
        <taxon>Pseudomonadota</taxon>
        <taxon>Gammaproteobacteria</taxon>
        <taxon>Vibrionales</taxon>
        <taxon>Vibrionaceae</taxon>
        <taxon>Photobacterium</taxon>
    </lineage>
</organism>
<dbReference type="InterPro" id="IPR011250">
    <property type="entry name" value="OMP/PagP_B-barrel"/>
</dbReference>
<dbReference type="GO" id="GO:0015288">
    <property type="term" value="F:porin activity"/>
    <property type="evidence" value="ECO:0007669"/>
    <property type="project" value="UniProtKB-KW"/>
</dbReference>
<evidence type="ECO:0000313" key="14">
    <source>
        <dbReference type="Proteomes" id="UP000241346"/>
    </source>
</evidence>
<comment type="subcellular location">
    <subcellularLocation>
        <location evidence="1">Cell outer membrane</location>
        <topology evidence="1">Multi-pass membrane protein</topology>
    </subcellularLocation>
</comment>
<dbReference type="Gene3D" id="3.30.1330.60">
    <property type="entry name" value="OmpA-like domain"/>
    <property type="match status" value="1"/>
</dbReference>
<dbReference type="AlphaFoldDB" id="A0A2T3NLD2"/>
<dbReference type="InterPro" id="IPR000498">
    <property type="entry name" value="OmpA-like_TM_dom"/>
</dbReference>
<keyword evidence="7" id="KW-0626">Porin</keyword>
<keyword evidence="11" id="KW-0732">Signal</keyword>
<dbReference type="PANTHER" id="PTHR30329">
    <property type="entry name" value="STATOR ELEMENT OF FLAGELLAR MOTOR COMPLEX"/>
    <property type="match status" value="1"/>
</dbReference>
<comment type="similarity">
    <text evidence="2">Belongs to the outer membrane OOP (TC 1.B.6) superfamily. OmpA family.</text>
</comment>
<sequence length="327" mass="35495">MNKVFKVLPLALLISGAVHAATDNPWYVGARVGGTTYDNLDGAIKGQNADKDDWGGGVFLGYNFNSWFALEGGYTYLGQADIGSDGFEVQGIDLLGKFTYEVSDSFDIYGKLGGFVFDADNSMSSVNDDKSGLAGTAGVGLEYFFNDALSARAEYQYYNQVGDTQTPGESDIHFYGLSLVYHWGAPAPLPVVEPEPEPMPEPVAPEIVKVEAVGAVLPFAFDSDKLTQRDIELLQPVAQQLVAYPDTQLYVVGHTDSRGSIEYNQKLSEDRAAVVAGYVGNHFGIDESRIVAQGRGELEPVATNDTEEGRAQNRRVEVFVPGFEMEK</sequence>
<evidence type="ECO:0000256" key="4">
    <source>
        <dbReference type="ARBA" id="ARBA00022452"/>
    </source>
</evidence>
<evidence type="ECO:0000256" key="5">
    <source>
        <dbReference type="ARBA" id="ARBA00022692"/>
    </source>
</evidence>
<protein>
    <recommendedName>
        <fullName evidence="12">OmpA-like domain-containing protein</fullName>
    </recommendedName>
</protein>
<dbReference type="Gene3D" id="2.40.160.20">
    <property type="match status" value="1"/>
</dbReference>
<evidence type="ECO:0000259" key="12">
    <source>
        <dbReference type="PROSITE" id="PS51123"/>
    </source>
</evidence>
<feature type="signal peptide" evidence="11">
    <location>
        <begin position="1"/>
        <end position="20"/>
    </location>
</feature>
<dbReference type="InterPro" id="IPR050330">
    <property type="entry name" value="Bact_OuterMem_StrucFunc"/>
</dbReference>
<dbReference type="InterPro" id="IPR006665">
    <property type="entry name" value="OmpA-like"/>
</dbReference>
<gene>
    <name evidence="13" type="ORF">C9J01_04675</name>
</gene>
<dbReference type="PROSITE" id="PS01068">
    <property type="entry name" value="OMPA_1"/>
    <property type="match status" value="1"/>
</dbReference>
<dbReference type="InterPro" id="IPR006690">
    <property type="entry name" value="OMPA-like_CS"/>
</dbReference>
<dbReference type="GO" id="GO:0006811">
    <property type="term" value="P:monoatomic ion transport"/>
    <property type="evidence" value="ECO:0007669"/>
    <property type="project" value="UniProtKB-KW"/>
</dbReference>
<proteinExistence type="inferred from homology"/>
<evidence type="ECO:0000256" key="7">
    <source>
        <dbReference type="ARBA" id="ARBA00023114"/>
    </source>
</evidence>
<dbReference type="Proteomes" id="UP000241346">
    <property type="component" value="Unassembled WGS sequence"/>
</dbReference>
<dbReference type="EMBL" id="PYMB01000001">
    <property type="protein sequence ID" value="PSW16299.1"/>
    <property type="molecule type" value="Genomic_DNA"/>
</dbReference>
<evidence type="ECO:0000256" key="1">
    <source>
        <dbReference type="ARBA" id="ARBA00004571"/>
    </source>
</evidence>
<dbReference type="RefSeq" id="WP_107296922.1">
    <property type="nucleotide sequence ID" value="NZ_PYMB01000001.1"/>
</dbReference>
<name>A0A2T3NLD2_9GAMM</name>
<evidence type="ECO:0000256" key="10">
    <source>
        <dbReference type="PROSITE-ProRule" id="PRU00473"/>
    </source>
</evidence>
<dbReference type="SUPFAM" id="SSF103088">
    <property type="entry name" value="OmpA-like"/>
    <property type="match status" value="1"/>
</dbReference>
<keyword evidence="4" id="KW-1134">Transmembrane beta strand</keyword>
<evidence type="ECO:0000256" key="11">
    <source>
        <dbReference type="SAM" id="SignalP"/>
    </source>
</evidence>
<dbReference type="InterPro" id="IPR006664">
    <property type="entry name" value="OMP_bac"/>
</dbReference>
<feature type="chain" id="PRO_5015781072" description="OmpA-like domain-containing protein" evidence="11">
    <location>
        <begin position="21"/>
        <end position="327"/>
    </location>
</feature>
<keyword evidence="8 10" id="KW-0472">Membrane</keyword>
<accession>A0A2T3NLD2</accession>
<dbReference type="InterPro" id="IPR036737">
    <property type="entry name" value="OmpA-like_sf"/>
</dbReference>
<evidence type="ECO:0000256" key="2">
    <source>
        <dbReference type="ARBA" id="ARBA00005710"/>
    </source>
</evidence>
<evidence type="ECO:0000256" key="6">
    <source>
        <dbReference type="ARBA" id="ARBA00023065"/>
    </source>
</evidence>
<comment type="caution">
    <text evidence="13">The sequence shown here is derived from an EMBL/GenBank/DDBJ whole genome shotgun (WGS) entry which is preliminary data.</text>
</comment>
<keyword evidence="6" id="KW-0406">Ion transport</keyword>
<dbReference type="PRINTS" id="PR01021">
    <property type="entry name" value="OMPADOMAIN"/>
</dbReference>
<reference evidence="13 14" key="1">
    <citation type="submission" date="2018-03" db="EMBL/GenBank/DDBJ databases">
        <title>Whole genome sequencing of Histamine producing bacteria.</title>
        <authorList>
            <person name="Butler K."/>
        </authorList>
    </citation>
    <scope>NUCLEOTIDE SEQUENCE [LARGE SCALE GENOMIC DNA]</scope>
    <source>
        <strain evidence="13 14">DSM 19138</strain>
    </source>
</reference>
<evidence type="ECO:0000256" key="9">
    <source>
        <dbReference type="ARBA" id="ARBA00023237"/>
    </source>
</evidence>
<keyword evidence="9" id="KW-0998">Cell outer membrane</keyword>
<dbReference type="Pfam" id="PF01389">
    <property type="entry name" value="OmpA_membrane"/>
    <property type="match status" value="1"/>
</dbReference>
<dbReference type="SUPFAM" id="SSF56925">
    <property type="entry name" value="OMPA-like"/>
    <property type="match status" value="1"/>
</dbReference>
<dbReference type="GO" id="GO:0009279">
    <property type="term" value="C:cell outer membrane"/>
    <property type="evidence" value="ECO:0007669"/>
    <property type="project" value="UniProtKB-SubCell"/>
</dbReference>
<dbReference type="PROSITE" id="PS51123">
    <property type="entry name" value="OMPA_2"/>
    <property type="match status" value="1"/>
</dbReference>
<dbReference type="Pfam" id="PF00691">
    <property type="entry name" value="OmpA"/>
    <property type="match status" value="1"/>
</dbReference>
<dbReference type="OrthoDB" id="9782229at2"/>